<dbReference type="InParanoid" id="A0A1B1AJ63"/>
<evidence type="ECO:0000313" key="2">
    <source>
        <dbReference type="Proteomes" id="UP000092498"/>
    </source>
</evidence>
<evidence type="ECO:0008006" key="3">
    <source>
        <dbReference type="Google" id="ProtNLM"/>
    </source>
</evidence>
<reference evidence="1 2" key="1">
    <citation type="submission" date="2015-11" db="EMBL/GenBank/DDBJ databases">
        <title>Whole-Genome Sequence of Candidatus Oderbacter manganicum from the National Park Lower Oder Valley, Germany.</title>
        <authorList>
            <person name="Braun B."/>
            <person name="Liere K."/>
            <person name="Szewzyk U."/>
        </authorList>
    </citation>
    <scope>NUCLEOTIDE SEQUENCE [LARGE SCALE GENOMIC DNA]</scope>
    <source>
        <strain evidence="1 2">OTSz_A_272</strain>
    </source>
</reference>
<dbReference type="Proteomes" id="UP000092498">
    <property type="component" value="Chromosome"/>
</dbReference>
<dbReference type="EMBL" id="CP013244">
    <property type="protein sequence ID" value="ANP46608.1"/>
    <property type="molecule type" value="Genomic_DNA"/>
</dbReference>
<protein>
    <recommendedName>
        <fullName evidence="3">Holin</fullName>
    </recommendedName>
</protein>
<proteinExistence type="predicted"/>
<dbReference type="RefSeq" id="WP_066771873.1">
    <property type="nucleotide sequence ID" value="NZ_CP013244.1"/>
</dbReference>
<organism evidence="1 2">
    <name type="scientific">Candidatus Viadribacter manganicus</name>
    <dbReference type="NCBI Taxonomy" id="1759059"/>
    <lineage>
        <taxon>Bacteria</taxon>
        <taxon>Pseudomonadati</taxon>
        <taxon>Pseudomonadota</taxon>
        <taxon>Alphaproteobacteria</taxon>
        <taxon>Hyphomonadales</taxon>
        <taxon>Hyphomonadaceae</taxon>
        <taxon>Candidatus Viadribacter</taxon>
    </lineage>
</organism>
<dbReference type="STRING" id="1759059.ATE48_12115"/>
<evidence type="ECO:0000313" key="1">
    <source>
        <dbReference type="EMBL" id="ANP46608.1"/>
    </source>
</evidence>
<dbReference type="KEGG" id="cbot:ATE48_12115"/>
<sequence>MTRSGYFVRLALSVVIDLFDLTLGRIPIFGSVTEGVGTIVLVGLWGSAGLVNLWELVDFTDQADSFVPTATLVALYVGWKNGMFGKSSTAVTSGDSAAPVE</sequence>
<gene>
    <name evidence="1" type="ORF">ATE48_12115</name>
</gene>
<name>A0A1B1AJ63_9PROT</name>
<dbReference type="AlphaFoldDB" id="A0A1B1AJ63"/>
<dbReference type="OrthoDB" id="8480793at2"/>
<keyword evidence="2" id="KW-1185">Reference proteome</keyword>
<accession>A0A1B1AJ63</accession>